<keyword evidence="2" id="KW-1185">Reference proteome</keyword>
<name>A0A8X6F073_TRICU</name>
<reference evidence="1" key="1">
    <citation type="submission" date="2020-07" db="EMBL/GenBank/DDBJ databases">
        <title>Multicomponent nature underlies the extraordinary mechanical properties of spider dragline silk.</title>
        <authorList>
            <person name="Kono N."/>
            <person name="Nakamura H."/>
            <person name="Mori M."/>
            <person name="Yoshida Y."/>
            <person name="Ohtoshi R."/>
            <person name="Malay A.D."/>
            <person name="Moran D.A.P."/>
            <person name="Tomita M."/>
            <person name="Numata K."/>
            <person name="Arakawa K."/>
        </authorList>
    </citation>
    <scope>NUCLEOTIDE SEQUENCE</scope>
</reference>
<sequence>MDPGNLSEVSYYSFLLFRWNSKYKSAVVKVEHSEILFNQQRPLLSLMKSDFNERLSQEFSFEAVTLQDIRTNFHEAERLTTNAITLIEAMKPTQGMLQNLLDFAFCSYEGNCETVLRETINCLKLFEKMASSICEIASRLENVVNEIQERLRASTETFNATDSIE</sequence>
<dbReference type="EMBL" id="BMAO01030179">
    <property type="protein sequence ID" value="GFQ66277.1"/>
    <property type="molecule type" value="Genomic_DNA"/>
</dbReference>
<evidence type="ECO:0000313" key="2">
    <source>
        <dbReference type="Proteomes" id="UP000887116"/>
    </source>
</evidence>
<protein>
    <submittedName>
        <fullName evidence="1">Uncharacterized protein</fullName>
    </submittedName>
</protein>
<dbReference type="AlphaFoldDB" id="A0A8X6F073"/>
<organism evidence="1 2">
    <name type="scientific">Trichonephila clavata</name>
    <name type="common">Joro spider</name>
    <name type="synonym">Nephila clavata</name>
    <dbReference type="NCBI Taxonomy" id="2740835"/>
    <lineage>
        <taxon>Eukaryota</taxon>
        <taxon>Metazoa</taxon>
        <taxon>Ecdysozoa</taxon>
        <taxon>Arthropoda</taxon>
        <taxon>Chelicerata</taxon>
        <taxon>Arachnida</taxon>
        <taxon>Araneae</taxon>
        <taxon>Araneomorphae</taxon>
        <taxon>Entelegynae</taxon>
        <taxon>Araneoidea</taxon>
        <taxon>Nephilidae</taxon>
        <taxon>Trichonephila</taxon>
    </lineage>
</organism>
<gene>
    <name evidence="1" type="ORF">TNCT_176791</name>
</gene>
<dbReference type="OrthoDB" id="10510906at2759"/>
<dbReference type="Proteomes" id="UP000887116">
    <property type="component" value="Unassembled WGS sequence"/>
</dbReference>
<accession>A0A8X6F073</accession>
<comment type="caution">
    <text evidence="1">The sequence shown here is derived from an EMBL/GenBank/DDBJ whole genome shotgun (WGS) entry which is preliminary data.</text>
</comment>
<proteinExistence type="predicted"/>
<evidence type="ECO:0000313" key="1">
    <source>
        <dbReference type="EMBL" id="GFQ66277.1"/>
    </source>
</evidence>